<evidence type="ECO:0000313" key="6">
    <source>
        <dbReference type="Proteomes" id="UP000008466"/>
    </source>
</evidence>
<dbReference type="EC" id="2.6.1.16" evidence="2"/>
<dbReference type="GO" id="GO:0097367">
    <property type="term" value="F:carbohydrate derivative binding"/>
    <property type="evidence" value="ECO:0007669"/>
    <property type="project" value="InterPro"/>
</dbReference>
<dbReference type="Gene3D" id="3.40.50.10490">
    <property type="entry name" value="Glucose-6-phosphate isomerase like protein, domain 1"/>
    <property type="match status" value="2"/>
</dbReference>
<dbReference type="PANTHER" id="PTHR10937:SF0">
    <property type="entry name" value="GLUTAMINE--FRUCTOSE-6-PHOSPHATE TRANSAMINASE (ISOMERIZING)"/>
    <property type="match status" value="1"/>
</dbReference>
<dbReference type="EMBL" id="CP002541">
    <property type="protein sequence ID" value="ADY12803.1"/>
    <property type="molecule type" value="Genomic_DNA"/>
</dbReference>
<sequence length="348" mass="36945">MRAMIEKYACLLQDNSGVQAILAEMDRQVGDAVESLDSAKEGIRELAKAIKASNALLLLGMGASHYANELFALQLRKLGVQALAISASEYLYDPLPFGKAPILLTSQSGESVETVRCLSLLEGNQLFSITLNANSTIGRKTNALVAAGGEEKAFAGTRSVTLTIAIMASACSALGLGSKKDVLRALQNRPETIESLEKALGLIIQAGNVVATGRSLFSPLAHLFALGCEELSRKAVLCLESGQLRHGPTEILSSDTALVLFRQDGPLGQLSSSFEELAKRAGFSIVVFDASSYKALERSVTVRFPSGDDILAALGMMSAFQALMITFACSKNPYTGIPRYGSKVTTTE</sequence>
<evidence type="ECO:0000256" key="2">
    <source>
        <dbReference type="ARBA" id="ARBA00012916"/>
    </source>
</evidence>
<accession>F0RV81</accession>
<dbReference type="Proteomes" id="UP000008466">
    <property type="component" value="Chromosome"/>
</dbReference>
<keyword evidence="5" id="KW-0413">Isomerase</keyword>
<dbReference type="GO" id="GO:0016853">
    <property type="term" value="F:isomerase activity"/>
    <property type="evidence" value="ECO:0007669"/>
    <property type="project" value="UniProtKB-KW"/>
</dbReference>
<evidence type="ECO:0000256" key="1">
    <source>
        <dbReference type="ARBA" id="ARBA00001031"/>
    </source>
</evidence>
<dbReference type="PROSITE" id="PS51464">
    <property type="entry name" value="SIS"/>
    <property type="match status" value="1"/>
</dbReference>
<comment type="catalytic activity">
    <reaction evidence="1">
        <text>D-fructose 6-phosphate + L-glutamine = D-glucosamine 6-phosphate + L-glutamate</text>
        <dbReference type="Rhea" id="RHEA:13237"/>
        <dbReference type="ChEBI" id="CHEBI:29985"/>
        <dbReference type="ChEBI" id="CHEBI:58359"/>
        <dbReference type="ChEBI" id="CHEBI:58725"/>
        <dbReference type="ChEBI" id="CHEBI:61527"/>
        <dbReference type="EC" id="2.6.1.16"/>
    </reaction>
</comment>
<dbReference type="GO" id="GO:0006047">
    <property type="term" value="P:UDP-N-acetylglucosamine metabolic process"/>
    <property type="evidence" value="ECO:0007669"/>
    <property type="project" value="TreeGrafter"/>
</dbReference>
<dbReference type="SUPFAM" id="SSF53697">
    <property type="entry name" value="SIS domain"/>
    <property type="match status" value="1"/>
</dbReference>
<keyword evidence="6" id="KW-1185">Reference proteome</keyword>
<dbReference type="Pfam" id="PF01380">
    <property type="entry name" value="SIS"/>
    <property type="match status" value="1"/>
</dbReference>
<protein>
    <recommendedName>
        <fullName evidence="3">Glutamine--fructose-6-phosphate aminotransferase [isomerizing]</fullName>
        <ecNumber evidence="2">2.6.1.16</ecNumber>
    </recommendedName>
</protein>
<dbReference type="GO" id="GO:0006002">
    <property type="term" value="P:fructose 6-phosphate metabolic process"/>
    <property type="evidence" value="ECO:0007669"/>
    <property type="project" value="TreeGrafter"/>
</dbReference>
<organism evidence="5 6">
    <name type="scientific">Sphaerochaeta globosa (strain ATCC BAA-1886 / DSM 22777 / Buddy)</name>
    <name type="common">Spirochaeta sp. (strain Buddy)</name>
    <dbReference type="NCBI Taxonomy" id="158189"/>
    <lineage>
        <taxon>Bacteria</taxon>
        <taxon>Pseudomonadati</taxon>
        <taxon>Spirochaetota</taxon>
        <taxon>Spirochaetia</taxon>
        <taxon>Spirochaetales</taxon>
        <taxon>Sphaerochaetaceae</taxon>
        <taxon>Sphaerochaeta</taxon>
    </lineage>
</organism>
<dbReference type="STRING" id="158189.SpiBuddy_0976"/>
<feature type="domain" description="SIS" evidence="4">
    <location>
        <begin position="46"/>
        <end position="180"/>
    </location>
</feature>
<gene>
    <name evidence="5" type="ordered locus">SpiBuddy_0976</name>
</gene>
<name>F0RV81_SPHGB</name>
<dbReference type="PANTHER" id="PTHR10937">
    <property type="entry name" value="GLUCOSAMINE--FRUCTOSE-6-PHOSPHATE AMINOTRANSFERASE, ISOMERIZING"/>
    <property type="match status" value="1"/>
</dbReference>
<dbReference type="AlphaFoldDB" id="F0RV81"/>
<dbReference type="InterPro" id="IPR001347">
    <property type="entry name" value="SIS_dom"/>
</dbReference>
<dbReference type="KEGG" id="sbu:SpiBuddy_0976"/>
<dbReference type="GO" id="GO:0004360">
    <property type="term" value="F:glutamine-fructose-6-phosphate transaminase (isomerizing) activity"/>
    <property type="evidence" value="ECO:0007669"/>
    <property type="project" value="UniProtKB-EC"/>
</dbReference>
<dbReference type="InterPro" id="IPR046348">
    <property type="entry name" value="SIS_dom_sf"/>
</dbReference>
<evidence type="ECO:0000259" key="4">
    <source>
        <dbReference type="PROSITE" id="PS51464"/>
    </source>
</evidence>
<proteinExistence type="predicted"/>
<dbReference type="RefSeq" id="WP_013606655.1">
    <property type="nucleotide sequence ID" value="NC_015152.1"/>
</dbReference>
<dbReference type="eggNOG" id="COG2222">
    <property type="taxonomic scope" value="Bacteria"/>
</dbReference>
<dbReference type="HOGENOM" id="CLU_068455_0_0_12"/>
<evidence type="ECO:0000313" key="5">
    <source>
        <dbReference type="EMBL" id="ADY12803.1"/>
    </source>
</evidence>
<reference evidence="6" key="1">
    <citation type="submission" date="2011-02" db="EMBL/GenBank/DDBJ databases">
        <title>Complete sequence of Spirochaeta sp. Buddy.</title>
        <authorList>
            <person name="Lucas S."/>
            <person name="Copeland A."/>
            <person name="Lapidus A."/>
            <person name="Cheng J.-F."/>
            <person name="Goodwin L."/>
            <person name="Pitluck S."/>
            <person name="Zeytun A."/>
            <person name="Detter J.C."/>
            <person name="Han C."/>
            <person name="Tapia R."/>
            <person name="Land M."/>
            <person name="Hauser L."/>
            <person name="Kyrpides N."/>
            <person name="Ivanova N."/>
            <person name="Mikhailova N."/>
            <person name="Pagani I."/>
            <person name="Ritalahti K.M."/>
            <person name="Loeffler F.E."/>
            <person name="Woyke T."/>
        </authorList>
    </citation>
    <scope>NUCLEOTIDE SEQUENCE [LARGE SCALE GENOMIC DNA]</scope>
    <source>
        <strain evidence="6">ATCC BAA-1886 / DSM 22777 / Buddy</strain>
    </source>
</reference>
<dbReference type="GO" id="GO:0006487">
    <property type="term" value="P:protein N-linked glycosylation"/>
    <property type="evidence" value="ECO:0007669"/>
    <property type="project" value="TreeGrafter"/>
</dbReference>
<evidence type="ECO:0000256" key="3">
    <source>
        <dbReference type="ARBA" id="ARBA00016090"/>
    </source>
</evidence>